<accession>A0A921LP09</accession>
<dbReference type="PANTHER" id="PTHR43673">
    <property type="entry name" value="NAD(P)H NITROREDUCTASE YDGI-RELATED"/>
    <property type="match status" value="1"/>
</dbReference>
<gene>
    <name evidence="4" type="ORF">K8V20_06615</name>
</gene>
<evidence type="ECO:0000313" key="5">
    <source>
        <dbReference type="Proteomes" id="UP000782880"/>
    </source>
</evidence>
<evidence type="ECO:0000259" key="3">
    <source>
        <dbReference type="Pfam" id="PF00881"/>
    </source>
</evidence>
<dbReference type="AlphaFoldDB" id="A0A921LP09"/>
<dbReference type="PANTHER" id="PTHR43673:SF10">
    <property type="entry name" value="NADH DEHYDROGENASE_NAD(P)H NITROREDUCTASE XCC3605-RELATED"/>
    <property type="match status" value="1"/>
</dbReference>
<evidence type="ECO:0000313" key="4">
    <source>
        <dbReference type="EMBL" id="HJG28302.1"/>
    </source>
</evidence>
<comment type="caution">
    <text evidence="4">The sequence shown here is derived from an EMBL/GenBank/DDBJ whole genome shotgun (WGS) entry which is preliminary data.</text>
</comment>
<dbReference type="InterPro" id="IPR029479">
    <property type="entry name" value="Nitroreductase"/>
</dbReference>
<comment type="similarity">
    <text evidence="1">Belongs to the nitroreductase family.</text>
</comment>
<dbReference type="InterPro" id="IPR000415">
    <property type="entry name" value="Nitroreductase-like"/>
</dbReference>
<evidence type="ECO:0000256" key="2">
    <source>
        <dbReference type="ARBA" id="ARBA00023002"/>
    </source>
</evidence>
<keyword evidence="2" id="KW-0560">Oxidoreductase</keyword>
<evidence type="ECO:0000256" key="1">
    <source>
        <dbReference type="ARBA" id="ARBA00007118"/>
    </source>
</evidence>
<dbReference type="Gene3D" id="3.40.109.10">
    <property type="entry name" value="NADH Oxidase"/>
    <property type="match status" value="1"/>
</dbReference>
<dbReference type="CDD" id="cd02136">
    <property type="entry name" value="PnbA_NfnB-like"/>
    <property type="match status" value="1"/>
</dbReference>
<name>A0A921LP09_9FIRM</name>
<proteinExistence type="inferred from homology"/>
<dbReference type="EMBL" id="DYVE01000171">
    <property type="protein sequence ID" value="HJG28302.1"/>
    <property type="molecule type" value="Genomic_DNA"/>
</dbReference>
<reference evidence="4" key="2">
    <citation type="submission" date="2021-09" db="EMBL/GenBank/DDBJ databases">
        <authorList>
            <person name="Gilroy R."/>
        </authorList>
    </citation>
    <scope>NUCLEOTIDE SEQUENCE</scope>
    <source>
        <strain evidence="4">ChiBcec21-2208</strain>
    </source>
</reference>
<dbReference type="Pfam" id="PF00881">
    <property type="entry name" value="Nitroreductase"/>
    <property type="match status" value="1"/>
</dbReference>
<dbReference type="SUPFAM" id="SSF55469">
    <property type="entry name" value="FMN-dependent nitroreductase-like"/>
    <property type="match status" value="1"/>
</dbReference>
<dbReference type="Proteomes" id="UP000782880">
    <property type="component" value="Unassembled WGS sequence"/>
</dbReference>
<dbReference type="GO" id="GO:0016491">
    <property type="term" value="F:oxidoreductase activity"/>
    <property type="evidence" value="ECO:0007669"/>
    <property type="project" value="UniProtKB-KW"/>
</dbReference>
<organism evidence="4 5">
    <name type="scientific">Subdoligranulum variabile</name>
    <dbReference type="NCBI Taxonomy" id="214851"/>
    <lineage>
        <taxon>Bacteria</taxon>
        <taxon>Bacillati</taxon>
        <taxon>Bacillota</taxon>
        <taxon>Clostridia</taxon>
        <taxon>Eubacteriales</taxon>
        <taxon>Oscillospiraceae</taxon>
        <taxon>Subdoligranulum</taxon>
    </lineage>
</organism>
<feature type="domain" description="Nitroreductase" evidence="3">
    <location>
        <begin position="11"/>
        <end position="148"/>
    </location>
</feature>
<protein>
    <submittedName>
        <fullName evidence="4">Nitroreductase</fullName>
    </submittedName>
</protein>
<sequence length="177" mass="19157">MTIQNEVLSAIAARRSCRAYLPEQIKPEKLQAVLEAGTWAPTGMNRQSPIIVVVQDKETRDKLSAMNAAVMGNNGDPFYGAPTVLVVLADRNMSTHVEDGSLVLGNLLLAASSIGLGSCWINRAKEVFDTEEGKALLRKWGLDADRYRGIGNCILGYPAQGGIKPAAPRKPDYVVYV</sequence>
<reference evidence="4" key="1">
    <citation type="journal article" date="2021" name="PeerJ">
        <title>Extensive microbial diversity within the chicken gut microbiome revealed by metagenomics and culture.</title>
        <authorList>
            <person name="Gilroy R."/>
            <person name="Ravi A."/>
            <person name="Getino M."/>
            <person name="Pursley I."/>
            <person name="Horton D.L."/>
            <person name="Alikhan N.F."/>
            <person name="Baker D."/>
            <person name="Gharbi K."/>
            <person name="Hall N."/>
            <person name="Watson M."/>
            <person name="Adriaenssens E.M."/>
            <person name="Foster-Nyarko E."/>
            <person name="Jarju S."/>
            <person name="Secka A."/>
            <person name="Antonio M."/>
            <person name="Oren A."/>
            <person name="Chaudhuri R.R."/>
            <person name="La Ragione R."/>
            <person name="Hildebrand F."/>
            <person name="Pallen M.J."/>
        </authorList>
    </citation>
    <scope>NUCLEOTIDE SEQUENCE</scope>
    <source>
        <strain evidence="4">ChiBcec21-2208</strain>
    </source>
</reference>